<dbReference type="Gene3D" id="3.80.10.10">
    <property type="entry name" value="Ribonuclease Inhibitor"/>
    <property type="match status" value="1"/>
</dbReference>
<gene>
    <name evidence="3" type="ORF">ILEXP_LOCUS17839</name>
</gene>
<comment type="caution">
    <text evidence="3">The sequence shown here is derived from an EMBL/GenBank/DDBJ whole genome shotgun (WGS) entry which is preliminary data.</text>
</comment>
<dbReference type="Proteomes" id="UP001642360">
    <property type="component" value="Unassembled WGS sequence"/>
</dbReference>
<dbReference type="InterPro" id="IPR055414">
    <property type="entry name" value="LRR_R13L4/SHOC2-like"/>
</dbReference>
<evidence type="ECO:0000256" key="1">
    <source>
        <dbReference type="ARBA" id="ARBA00022737"/>
    </source>
</evidence>
<keyword evidence="1" id="KW-0677">Repeat</keyword>
<name>A0ABC8RYX3_9AQUA</name>
<dbReference type="InterPro" id="IPR032675">
    <property type="entry name" value="LRR_dom_sf"/>
</dbReference>
<dbReference type="Pfam" id="PF23598">
    <property type="entry name" value="LRR_14"/>
    <property type="match status" value="1"/>
</dbReference>
<dbReference type="EMBL" id="CAUOFW020001936">
    <property type="protein sequence ID" value="CAK9149770.1"/>
    <property type="molecule type" value="Genomic_DNA"/>
</dbReference>
<protein>
    <recommendedName>
        <fullName evidence="2">Disease resistance R13L4/SHOC-2-like LRR domain-containing protein</fullName>
    </recommendedName>
</protein>
<feature type="domain" description="Disease resistance R13L4/SHOC-2-like LRR" evidence="2">
    <location>
        <begin position="8"/>
        <end position="166"/>
    </location>
</feature>
<organism evidence="3 4">
    <name type="scientific">Ilex paraguariensis</name>
    <name type="common">yerba mate</name>
    <dbReference type="NCBI Taxonomy" id="185542"/>
    <lineage>
        <taxon>Eukaryota</taxon>
        <taxon>Viridiplantae</taxon>
        <taxon>Streptophyta</taxon>
        <taxon>Embryophyta</taxon>
        <taxon>Tracheophyta</taxon>
        <taxon>Spermatophyta</taxon>
        <taxon>Magnoliopsida</taxon>
        <taxon>eudicotyledons</taxon>
        <taxon>Gunneridae</taxon>
        <taxon>Pentapetalae</taxon>
        <taxon>asterids</taxon>
        <taxon>campanulids</taxon>
        <taxon>Aquifoliales</taxon>
        <taxon>Aquifoliaceae</taxon>
        <taxon>Ilex</taxon>
    </lineage>
</organism>
<dbReference type="AlphaFoldDB" id="A0ABC8RYX3"/>
<dbReference type="SUPFAM" id="SSF52058">
    <property type="entry name" value="L domain-like"/>
    <property type="match status" value="1"/>
</dbReference>
<feature type="non-terminal residue" evidence="3">
    <location>
        <position position="187"/>
    </location>
</feature>
<proteinExistence type="predicted"/>
<accession>A0ABC8RYX3</accession>
<sequence>MDLRREDGRALCSSLKKLINLRSLFVQSVQSDEIIDLMSLTLPPPLLQKLQLKGRLEKLPHWIPSLHSLVKVKLWYSRVMDSHLQRLQDLPNLLELDFRCAYDGETLCFMAGKFRRLKRLSLAMMEKLTRATVEHGAMPNLVKLSITGCDNLEELPSGIEHLINLQLRYPGVALLHGLTPCRIKTKK</sequence>
<reference evidence="3 4" key="1">
    <citation type="submission" date="2024-02" db="EMBL/GenBank/DDBJ databases">
        <authorList>
            <person name="Vignale AGUSTIN F."/>
            <person name="Sosa J E."/>
            <person name="Modenutti C."/>
        </authorList>
    </citation>
    <scope>NUCLEOTIDE SEQUENCE [LARGE SCALE GENOMIC DNA]</scope>
</reference>
<evidence type="ECO:0000259" key="2">
    <source>
        <dbReference type="Pfam" id="PF23598"/>
    </source>
</evidence>
<evidence type="ECO:0000313" key="4">
    <source>
        <dbReference type="Proteomes" id="UP001642360"/>
    </source>
</evidence>
<evidence type="ECO:0000313" key="3">
    <source>
        <dbReference type="EMBL" id="CAK9149770.1"/>
    </source>
</evidence>
<keyword evidence="4" id="KW-1185">Reference proteome</keyword>